<sequence>MTAPGDSVLIFILVAVFFACCGYAAGRSHQKRQSVHDREEAYREGYEKASNRPFRPAPPRAAANEPAAPSQAAPSSMTAPPVGSPSMTAPPVGSPFVAPPSLGVPRAAAPQAAARPAAGPPVAPSQGSFPVPPPPPPHVRVEPAAVGGVTYQPFPNPRPAVPEQDTAPVPAPMLGPAPPPAPAAGAPEPRPSGRHTVPDELVQAKTYLLPPDRVFRAKVPDNKPLPEEPTTPLSVPKPRRS</sequence>
<keyword evidence="3" id="KW-1185">Reference proteome</keyword>
<organism evidence="2 3">
    <name type="scientific">Paractinoplanes atraurantiacus</name>
    <dbReference type="NCBI Taxonomy" id="1036182"/>
    <lineage>
        <taxon>Bacteria</taxon>
        <taxon>Bacillati</taxon>
        <taxon>Actinomycetota</taxon>
        <taxon>Actinomycetes</taxon>
        <taxon>Micromonosporales</taxon>
        <taxon>Micromonosporaceae</taxon>
        <taxon>Paractinoplanes</taxon>
    </lineage>
</organism>
<protein>
    <submittedName>
        <fullName evidence="2">Uncharacterized protein</fullName>
    </submittedName>
</protein>
<gene>
    <name evidence="2" type="ORF">SAMN05421748_11812</name>
</gene>
<feature type="compositionally biased region" description="Basic and acidic residues" evidence="1">
    <location>
        <begin position="213"/>
        <end position="226"/>
    </location>
</feature>
<dbReference type="Proteomes" id="UP000219612">
    <property type="component" value="Unassembled WGS sequence"/>
</dbReference>
<reference evidence="2 3" key="1">
    <citation type="submission" date="2017-09" db="EMBL/GenBank/DDBJ databases">
        <authorList>
            <person name="Ehlers B."/>
            <person name="Leendertz F.H."/>
        </authorList>
    </citation>
    <scope>NUCLEOTIDE SEQUENCE [LARGE SCALE GENOMIC DNA]</scope>
    <source>
        <strain evidence="2 3">CGMCC 4.6857</strain>
    </source>
</reference>
<proteinExistence type="predicted"/>
<feature type="region of interest" description="Disordered" evidence="1">
    <location>
        <begin position="28"/>
        <end position="241"/>
    </location>
</feature>
<name>A0A285JCF7_9ACTN</name>
<accession>A0A285JCF7</accession>
<evidence type="ECO:0000313" key="2">
    <source>
        <dbReference type="EMBL" id="SNY56851.1"/>
    </source>
</evidence>
<dbReference type="EMBL" id="OBDY01000018">
    <property type="protein sequence ID" value="SNY56851.1"/>
    <property type="molecule type" value="Genomic_DNA"/>
</dbReference>
<evidence type="ECO:0000313" key="3">
    <source>
        <dbReference type="Proteomes" id="UP000219612"/>
    </source>
</evidence>
<feature type="compositionally biased region" description="Low complexity" evidence="1">
    <location>
        <begin position="60"/>
        <end position="81"/>
    </location>
</feature>
<evidence type="ECO:0000256" key="1">
    <source>
        <dbReference type="SAM" id="MobiDB-lite"/>
    </source>
</evidence>
<feature type="compositionally biased region" description="Low complexity" evidence="1">
    <location>
        <begin position="103"/>
        <end position="117"/>
    </location>
</feature>
<feature type="compositionally biased region" description="Pro residues" evidence="1">
    <location>
        <begin position="169"/>
        <end position="182"/>
    </location>
</feature>
<feature type="compositionally biased region" description="Basic and acidic residues" evidence="1">
    <location>
        <begin position="34"/>
        <end position="50"/>
    </location>
</feature>
<dbReference type="AlphaFoldDB" id="A0A285JCF7"/>